<protein>
    <submittedName>
        <fullName evidence="4">L butanediol dehydrogenase</fullName>
    </submittedName>
</protein>
<dbReference type="Pfam" id="PF13561">
    <property type="entry name" value="adh_short_C2"/>
    <property type="match status" value="1"/>
</dbReference>
<comment type="similarity">
    <text evidence="1">Belongs to the short-chain dehydrogenases/reductases (SDR) family.</text>
</comment>
<dbReference type="InterPro" id="IPR036291">
    <property type="entry name" value="NAD(P)-bd_dom_sf"/>
</dbReference>
<dbReference type="EMBL" id="JAAGWQ010000103">
    <property type="protein sequence ID" value="KAF5667193.1"/>
    <property type="molecule type" value="Genomic_DNA"/>
</dbReference>
<dbReference type="GO" id="GO:0019290">
    <property type="term" value="P:siderophore biosynthetic process"/>
    <property type="evidence" value="ECO:0007669"/>
    <property type="project" value="InterPro"/>
</dbReference>
<dbReference type="OrthoDB" id="1669814at2759"/>
<feature type="region of interest" description="Disordered" evidence="3">
    <location>
        <begin position="185"/>
        <end position="208"/>
    </location>
</feature>
<dbReference type="PANTHER" id="PTHR24321:SF8">
    <property type="entry name" value="ESTRADIOL 17-BETA-DEHYDROGENASE 8-RELATED"/>
    <property type="match status" value="1"/>
</dbReference>
<keyword evidence="2" id="KW-0560">Oxidoreductase</keyword>
<dbReference type="GO" id="GO:0008667">
    <property type="term" value="F:2,3-dihydro-2,3-dihydroxybenzoate dehydrogenase activity"/>
    <property type="evidence" value="ECO:0007669"/>
    <property type="project" value="InterPro"/>
</dbReference>
<dbReference type="PRINTS" id="PR01397">
    <property type="entry name" value="DHBDHDRGNASE"/>
</dbReference>
<comment type="caution">
    <text evidence="4">The sequence shown here is derived from an EMBL/GenBank/DDBJ whole genome shotgun (WGS) entry which is preliminary data.</text>
</comment>
<evidence type="ECO:0000313" key="4">
    <source>
        <dbReference type="EMBL" id="KAF5667193.1"/>
    </source>
</evidence>
<dbReference type="AlphaFoldDB" id="A0A8H5TCA3"/>
<organism evidence="4 5">
    <name type="scientific">Fusarium heterosporum</name>
    <dbReference type="NCBI Taxonomy" id="42747"/>
    <lineage>
        <taxon>Eukaryota</taxon>
        <taxon>Fungi</taxon>
        <taxon>Dikarya</taxon>
        <taxon>Ascomycota</taxon>
        <taxon>Pezizomycotina</taxon>
        <taxon>Sordariomycetes</taxon>
        <taxon>Hypocreomycetidae</taxon>
        <taxon>Hypocreales</taxon>
        <taxon>Nectriaceae</taxon>
        <taxon>Fusarium</taxon>
        <taxon>Fusarium heterosporum species complex</taxon>
    </lineage>
</organism>
<dbReference type="InterPro" id="IPR003560">
    <property type="entry name" value="DHB_DH"/>
</dbReference>
<evidence type="ECO:0000256" key="1">
    <source>
        <dbReference type="ARBA" id="ARBA00006484"/>
    </source>
</evidence>
<keyword evidence="5" id="KW-1185">Reference proteome</keyword>
<evidence type="ECO:0000256" key="3">
    <source>
        <dbReference type="SAM" id="MobiDB-lite"/>
    </source>
</evidence>
<name>A0A8H5TCA3_FUSHE</name>
<dbReference type="Gene3D" id="3.40.50.720">
    <property type="entry name" value="NAD(P)-binding Rossmann-like Domain"/>
    <property type="match status" value="1"/>
</dbReference>
<dbReference type="SUPFAM" id="SSF51735">
    <property type="entry name" value="NAD(P)-binding Rossmann-fold domains"/>
    <property type="match status" value="1"/>
</dbReference>
<evidence type="ECO:0000256" key="2">
    <source>
        <dbReference type="ARBA" id="ARBA00023002"/>
    </source>
</evidence>
<evidence type="ECO:0000313" key="5">
    <source>
        <dbReference type="Proteomes" id="UP000567885"/>
    </source>
</evidence>
<accession>A0A8H5TCA3</accession>
<reference evidence="4 5" key="1">
    <citation type="submission" date="2020-05" db="EMBL/GenBank/DDBJ databases">
        <title>Identification and distribution of gene clusters putatively required for synthesis of sphingolipid metabolism inhibitors in phylogenetically diverse species of the filamentous fungus Fusarium.</title>
        <authorList>
            <person name="Kim H.-S."/>
            <person name="Busman M."/>
            <person name="Brown D.W."/>
            <person name="Divon H."/>
            <person name="Uhlig S."/>
            <person name="Proctor R.H."/>
        </authorList>
    </citation>
    <scope>NUCLEOTIDE SEQUENCE [LARGE SCALE GENOMIC DNA]</scope>
    <source>
        <strain evidence="4 5">NRRL 20693</strain>
    </source>
</reference>
<dbReference type="InterPro" id="IPR002347">
    <property type="entry name" value="SDR_fam"/>
</dbReference>
<sequence>MNSMEGKVIAIIGATTTMGLATAQLLASRGATISLACIDEDALQKAKDSLAGDGHIHHVVELGNRAHVDSWIQGTVRALGKLDGAVNMAYIISTKPSPLKDCNIESWDKIFEVNARGTFNYIQAELNAMSPGASIVSAVRGYGGGGAPGYVAWGAAQDAIIGLSGTAARENPDIRVNCIVMSPGSKATNQHDGPEHTGNGPDETAQKEDLDPANVAGVIAFLLSDKASNITGAGYNANGEWVY</sequence>
<dbReference type="PANTHER" id="PTHR24321">
    <property type="entry name" value="DEHYDROGENASES, SHORT CHAIN"/>
    <property type="match status" value="1"/>
</dbReference>
<dbReference type="CDD" id="cd05233">
    <property type="entry name" value="SDR_c"/>
    <property type="match status" value="1"/>
</dbReference>
<proteinExistence type="inferred from homology"/>
<dbReference type="Proteomes" id="UP000567885">
    <property type="component" value="Unassembled WGS sequence"/>
</dbReference>
<gene>
    <name evidence="4" type="ORF">FHETE_5896</name>
</gene>